<dbReference type="AlphaFoldDB" id="X8AHZ9"/>
<reference evidence="2" key="1">
    <citation type="submission" date="2014-01" db="EMBL/GenBank/DDBJ databases">
        <authorList>
            <person name="Brown-Elliot B."/>
            <person name="Wallace R."/>
            <person name="Lenaerts A."/>
            <person name="Ordway D."/>
            <person name="DeGroote M.A."/>
            <person name="Parker T."/>
            <person name="Sizemore C."/>
            <person name="Tallon L.J."/>
            <person name="Sadzewicz L.K."/>
            <person name="Sengamalay N."/>
            <person name="Fraser C.M."/>
            <person name="Hine E."/>
            <person name="Shefchek K.A."/>
            <person name="Das S.P."/>
            <person name="Tettelin H."/>
        </authorList>
    </citation>
    <scope>NUCLEOTIDE SEQUENCE [LARGE SCALE GENOMIC DNA]</scope>
    <source>
        <strain evidence="2">4042</strain>
    </source>
</reference>
<evidence type="ECO:0000256" key="1">
    <source>
        <dbReference type="SAM" id="MobiDB-lite"/>
    </source>
</evidence>
<name>X8AHZ9_MYCXE</name>
<gene>
    <name evidence="2" type="ORF">I553_2756</name>
</gene>
<dbReference type="PATRIC" id="fig|1299334.3.peg.5718"/>
<accession>X8AHZ9</accession>
<dbReference type="EMBL" id="JAOB01000057">
    <property type="protein sequence ID" value="EUA31194.1"/>
    <property type="molecule type" value="Genomic_DNA"/>
</dbReference>
<comment type="caution">
    <text evidence="2">The sequence shown here is derived from an EMBL/GenBank/DDBJ whole genome shotgun (WGS) entry which is preliminary data.</text>
</comment>
<protein>
    <submittedName>
        <fullName evidence="2">Uncharacterized protein</fullName>
    </submittedName>
</protein>
<sequence>MRMTTIDQADRLVLDFYRCAMLPAARWRPTRSGPATTCPASAPTRGTGHDPTADWDAEAFRRRVPGPHFDAGLAARCCTAAPTWSAAHPSWPVSPSISLPHTMIHVSAGVGWSTADIPSGWRSPRPRGCCRTW</sequence>
<proteinExistence type="predicted"/>
<feature type="region of interest" description="Disordered" evidence="1">
    <location>
        <begin position="29"/>
        <end position="52"/>
    </location>
</feature>
<evidence type="ECO:0000313" key="2">
    <source>
        <dbReference type="EMBL" id="EUA31194.1"/>
    </source>
</evidence>
<organism evidence="2">
    <name type="scientific">Mycobacterium xenopi 4042</name>
    <dbReference type="NCBI Taxonomy" id="1299334"/>
    <lineage>
        <taxon>Bacteria</taxon>
        <taxon>Bacillati</taxon>
        <taxon>Actinomycetota</taxon>
        <taxon>Actinomycetes</taxon>
        <taxon>Mycobacteriales</taxon>
        <taxon>Mycobacteriaceae</taxon>
        <taxon>Mycobacterium</taxon>
    </lineage>
</organism>